<gene>
    <name evidence="3" type="ORF">N8M53_00345</name>
</gene>
<keyword evidence="1" id="KW-0732">Signal</keyword>
<accession>A0AA47LRZ4</accession>
<evidence type="ECO:0000313" key="3">
    <source>
        <dbReference type="EMBL" id="WBA08717.1"/>
    </source>
</evidence>
<dbReference type="Proteomes" id="UP001164748">
    <property type="component" value="Chromosome"/>
</dbReference>
<feature type="chain" id="PRO_5041247083" evidence="1">
    <location>
        <begin position="22"/>
        <end position="360"/>
    </location>
</feature>
<name>A0AA47LRZ4_9GAMM</name>
<protein>
    <submittedName>
        <fullName evidence="3">KTSC domain-containing protein</fullName>
    </submittedName>
</protein>
<evidence type="ECO:0000256" key="1">
    <source>
        <dbReference type="SAM" id="SignalP"/>
    </source>
</evidence>
<organism evidence="3 4">
    <name type="scientific">Salinivibrio kushneri</name>
    <dbReference type="NCBI Taxonomy" id="1908198"/>
    <lineage>
        <taxon>Bacteria</taxon>
        <taxon>Pseudomonadati</taxon>
        <taxon>Pseudomonadota</taxon>
        <taxon>Gammaproteobacteria</taxon>
        <taxon>Vibrionales</taxon>
        <taxon>Vibrionaceae</taxon>
        <taxon>Salinivibrio</taxon>
    </lineage>
</organism>
<dbReference type="RefSeq" id="WP_269579091.1">
    <property type="nucleotide sequence ID" value="NZ_CP114588.1"/>
</dbReference>
<evidence type="ECO:0000259" key="2">
    <source>
        <dbReference type="Pfam" id="PF13619"/>
    </source>
</evidence>
<sequence length="360" mass="40161">MKKLATILGLMSLFYASTSAAQCEVNVDKLQLVYINGMFTSSEAAKQNVNALNRFQDKYLYTFEKASGVEYSYNYSETLLLQIAEVAFHKMTDEQYEAGYGRFLNRLVSGKDVSVLEDAAEMLAWFYSTVIEKVDSLMQEYDYTAAERVVESQVGKCARTVLVTHSQGNFYGNAVYTSVSYSYVYPNQAALSDYPMLGYMGIANPTYSVGGYYGQQVPEIAKTFTNANDLIMLAVRLAYGAVPSDSVYANLLSDPTGHGLEVAYLKNRGAPVIAQRIIDTVNGLTPYPMFEQHRVSSSAISNIGYSEISHMLDVRFKYGGGYRYYDVPGHIGNTFINASSHGTYFNEFIKDQYAYEKIEG</sequence>
<dbReference type="InterPro" id="IPR025309">
    <property type="entry name" value="KTSC_dom"/>
</dbReference>
<proteinExistence type="predicted"/>
<evidence type="ECO:0000313" key="4">
    <source>
        <dbReference type="Proteomes" id="UP001164748"/>
    </source>
</evidence>
<feature type="signal peptide" evidence="1">
    <location>
        <begin position="1"/>
        <end position="21"/>
    </location>
</feature>
<reference evidence="3" key="1">
    <citation type="submission" date="2022-09" db="EMBL/GenBank/DDBJ databases">
        <authorList>
            <person name="Li Z.-J."/>
        </authorList>
    </citation>
    <scope>NUCLEOTIDE SEQUENCE</scope>
    <source>
        <strain evidence="3">TGB11</strain>
    </source>
</reference>
<dbReference type="EMBL" id="CP114588">
    <property type="protein sequence ID" value="WBA08717.1"/>
    <property type="molecule type" value="Genomic_DNA"/>
</dbReference>
<dbReference type="AlphaFoldDB" id="A0AA47LRZ4"/>
<feature type="domain" description="KTSC" evidence="2">
    <location>
        <begin position="296"/>
        <end position="353"/>
    </location>
</feature>
<dbReference type="Pfam" id="PF13619">
    <property type="entry name" value="KTSC"/>
    <property type="match status" value="1"/>
</dbReference>